<dbReference type="SUPFAM" id="SSF56112">
    <property type="entry name" value="Protein kinase-like (PK-like)"/>
    <property type="match status" value="1"/>
</dbReference>
<dbReference type="PROSITE" id="PS50011">
    <property type="entry name" value="PROTEIN_KINASE_DOM"/>
    <property type="match status" value="1"/>
</dbReference>
<dbReference type="PANTHER" id="PTHR43289:SF34">
    <property type="entry name" value="SERINE_THREONINE-PROTEIN KINASE YBDM-RELATED"/>
    <property type="match status" value="1"/>
</dbReference>
<dbReference type="InterPro" id="IPR011009">
    <property type="entry name" value="Kinase-like_dom_sf"/>
</dbReference>
<organism evidence="6 7">
    <name type="scientific">Nannocystis exedens</name>
    <dbReference type="NCBI Taxonomy" id="54"/>
    <lineage>
        <taxon>Bacteria</taxon>
        <taxon>Pseudomonadati</taxon>
        <taxon>Myxococcota</taxon>
        <taxon>Polyangia</taxon>
        <taxon>Nannocystales</taxon>
        <taxon>Nannocystaceae</taxon>
        <taxon>Nannocystis</taxon>
    </lineage>
</organism>
<dbReference type="Gene3D" id="1.10.510.10">
    <property type="entry name" value="Transferase(Phosphotransferase) domain 1"/>
    <property type="match status" value="1"/>
</dbReference>
<evidence type="ECO:0000313" key="6">
    <source>
        <dbReference type="EMBL" id="SFF08427.1"/>
    </source>
</evidence>
<dbReference type="OrthoDB" id="9779541at2"/>
<dbReference type="Gene3D" id="3.30.200.20">
    <property type="entry name" value="Phosphorylase Kinase, domain 1"/>
    <property type="match status" value="1"/>
</dbReference>
<dbReference type="GO" id="GO:0004674">
    <property type="term" value="F:protein serine/threonine kinase activity"/>
    <property type="evidence" value="ECO:0007669"/>
    <property type="project" value="TreeGrafter"/>
</dbReference>
<evidence type="ECO:0000259" key="5">
    <source>
        <dbReference type="PROSITE" id="PS50011"/>
    </source>
</evidence>
<reference evidence="7" key="1">
    <citation type="submission" date="2016-10" db="EMBL/GenBank/DDBJ databases">
        <authorList>
            <person name="Varghese N."/>
            <person name="Submissions S."/>
        </authorList>
    </citation>
    <scope>NUCLEOTIDE SEQUENCE [LARGE SCALE GENOMIC DNA]</scope>
    <source>
        <strain evidence="7">ATCC 25963</strain>
    </source>
</reference>
<keyword evidence="1" id="KW-0808">Transferase</keyword>
<keyword evidence="4" id="KW-0067">ATP-binding</keyword>
<gene>
    <name evidence="6" type="ORF">SAMN02745121_06824</name>
</gene>
<evidence type="ECO:0000256" key="2">
    <source>
        <dbReference type="ARBA" id="ARBA00022741"/>
    </source>
</evidence>
<dbReference type="AlphaFoldDB" id="A0A1I2FUI8"/>
<dbReference type="SMART" id="SM00220">
    <property type="entry name" value="S_TKc"/>
    <property type="match status" value="1"/>
</dbReference>
<sequence length="160" mass="17698">MDSSPTPVPRTNPSWPLFAEAGADLVGEAIDGRYRVLARLARGGMAHVFLAKDLTRRCHVTLKILHRTGPESRRRFEVEAEVLSNIQHPHLVRPIAFGHTPDAQPYIALEYLEGETLSHRLARGPLPWREVAEFGAQIAGALHALHSAGVIHRDVKPETS</sequence>
<name>A0A1I2FUI8_9BACT</name>
<evidence type="ECO:0000313" key="7">
    <source>
        <dbReference type="Proteomes" id="UP000199400"/>
    </source>
</evidence>
<evidence type="ECO:0000256" key="3">
    <source>
        <dbReference type="ARBA" id="ARBA00022777"/>
    </source>
</evidence>
<keyword evidence="3 6" id="KW-0418">Kinase</keyword>
<evidence type="ECO:0000256" key="4">
    <source>
        <dbReference type="ARBA" id="ARBA00022840"/>
    </source>
</evidence>
<dbReference type="Proteomes" id="UP000199400">
    <property type="component" value="Unassembled WGS sequence"/>
</dbReference>
<dbReference type="EMBL" id="FOMX01000028">
    <property type="protein sequence ID" value="SFF08427.1"/>
    <property type="molecule type" value="Genomic_DNA"/>
</dbReference>
<accession>A0A1I2FUI8</accession>
<dbReference type="GO" id="GO:0005524">
    <property type="term" value="F:ATP binding"/>
    <property type="evidence" value="ECO:0007669"/>
    <property type="project" value="UniProtKB-KW"/>
</dbReference>
<dbReference type="CDD" id="cd14014">
    <property type="entry name" value="STKc_PknB_like"/>
    <property type="match status" value="1"/>
</dbReference>
<dbReference type="Pfam" id="PF00069">
    <property type="entry name" value="Pkinase"/>
    <property type="match status" value="1"/>
</dbReference>
<proteinExistence type="predicted"/>
<dbReference type="STRING" id="54.SAMN02745121_06824"/>
<keyword evidence="2" id="KW-0547">Nucleotide-binding</keyword>
<evidence type="ECO:0000256" key="1">
    <source>
        <dbReference type="ARBA" id="ARBA00022679"/>
    </source>
</evidence>
<feature type="domain" description="Protein kinase" evidence="5">
    <location>
        <begin position="34"/>
        <end position="160"/>
    </location>
</feature>
<protein>
    <submittedName>
        <fullName evidence="6">Protein kinase domain-containing protein</fullName>
    </submittedName>
</protein>
<dbReference type="InterPro" id="IPR000719">
    <property type="entry name" value="Prot_kinase_dom"/>
</dbReference>
<dbReference type="PANTHER" id="PTHR43289">
    <property type="entry name" value="MITOGEN-ACTIVATED PROTEIN KINASE KINASE KINASE 20-RELATED"/>
    <property type="match status" value="1"/>
</dbReference>
<keyword evidence="7" id="KW-1185">Reference proteome</keyword>
<dbReference type="RefSeq" id="WP_096331536.1">
    <property type="nucleotide sequence ID" value="NZ_FOMX01000028.1"/>
</dbReference>